<evidence type="ECO:0000256" key="5">
    <source>
        <dbReference type="ARBA" id="ARBA00022692"/>
    </source>
</evidence>
<feature type="transmembrane region" description="Helical" evidence="10">
    <location>
        <begin position="311"/>
        <end position="333"/>
    </location>
</feature>
<dbReference type="RefSeq" id="WP_013444772.1">
    <property type="nucleotide sequence ID" value="NC_014734.1"/>
</dbReference>
<keyword evidence="7" id="KW-0406">Ion transport</keyword>
<evidence type="ECO:0000313" key="11">
    <source>
        <dbReference type="EMBL" id="ADQ79403.1"/>
    </source>
</evidence>
<dbReference type="PANTHER" id="PTHR43298">
    <property type="entry name" value="MULTIDRUG RESISTANCE PROTEIN NORM-RELATED"/>
    <property type="match status" value="1"/>
</dbReference>
<evidence type="ECO:0000256" key="2">
    <source>
        <dbReference type="ARBA" id="ARBA00022448"/>
    </source>
</evidence>
<feature type="transmembrane region" description="Helical" evidence="10">
    <location>
        <begin position="131"/>
        <end position="150"/>
    </location>
</feature>
<evidence type="ECO:0000256" key="4">
    <source>
        <dbReference type="ARBA" id="ARBA00022475"/>
    </source>
</evidence>
<keyword evidence="3" id="KW-0050">Antiport</keyword>
<feature type="transmembrane region" description="Helical" evidence="10">
    <location>
        <begin position="384"/>
        <end position="405"/>
    </location>
</feature>
<keyword evidence="6 10" id="KW-1133">Transmembrane helix</keyword>
<dbReference type="NCBIfam" id="TIGR00797">
    <property type="entry name" value="matE"/>
    <property type="match status" value="1"/>
</dbReference>
<dbReference type="HOGENOM" id="CLU_012893_6_5_10"/>
<dbReference type="Proteomes" id="UP000008718">
    <property type="component" value="Chromosome"/>
</dbReference>
<reference key="1">
    <citation type="submission" date="2010-11" db="EMBL/GenBank/DDBJ databases">
        <title>The complete genome of Paludibacter propionicigenes DSM 17365.</title>
        <authorList>
            <consortium name="US DOE Joint Genome Institute (JGI-PGF)"/>
            <person name="Lucas S."/>
            <person name="Copeland A."/>
            <person name="Lapidus A."/>
            <person name="Bruce D."/>
            <person name="Goodwin L."/>
            <person name="Pitluck S."/>
            <person name="Kyrpides N."/>
            <person name="Mavromatis K."/>
            <person name="Ivanova N."/>
            <person name="Munk A.C."/>
            <person name="Brettin T."/>
            <person name="Detter J.C."/>
            <person name="Han C."/>
            <person name="Tapia R."/>
            <person name="Land M."/>
            <person name="Hauser L."/>
            <person name="Markowitz V."/>
            <person name="Cheng J.-F."/>
            <person name="Hugenholtz P."/>
            <person name="Woyke T."/>
            <person name="Wu D."/>
            <person name="Gronow S."/>
            <person name="Wellnitz S."/>
            <person name="Brambilla E."/>
            <person name="Klenk H.-P."/>
            <person name="Eisen J.A."/>
        </authorList>
    </citation>
    <scope>NUCLEOTIDE SEQUENCE</scope>
    <source>
        <strain>WB4</strain>
    </source>
</reference>
<feature type="transmembrane region" description="Helical" evidence="10">
    <location>
        <begin position="411"/>
        <end position="432"/>
    </location>
</feature>
<evidence type="ECO:0000256" key="7">
    <source>
        <dbReference type="ARBA" id="ARBA00023065"/>
    </source>
</evidence>
<feature type="transmembrane region" description="Helical" evidence="10">
    <location>
        <begin position="46"/>
        <end position="70"/>
    </location>
</feature>
<feature type="transmembrane region" description="Helical" evidence="10">
    <location>
        <begin position="232"/>
        <end position="258"/>
    </location>
</feature>
<feature type="transmembrane region" description="Helical" evidence="10">
    <location>
        <begin position="157"/>
        <end position="179"/>
    </location>
</feature>
<accession>E4T3V9</accession>
<evidence type="ECO:0000313" key="12">
    <source>
        <dbReference type="Proteomes" id="UP000008718"/>
    </source>
</evidence>
<feature type="transmembrane region" description="Helical" evidence="10">
    <location>
        <begin position="90"/>
        <end position="111"/>
    </location>
</feature>
<dbReference type="CDD" id="cd13133">
    <property type="entry name" value="MATE_like_7"/>
    <property type="match status" value="1"/>
</dbReference>
<keyword evidence="2" id="KW-0813">Transport</keyword>
<gene>
    <name evidence="11" type="ordered locus">Palpr_1256</name>
</gene>
<keyword evidence="5 10" id="KW-0812">Transmembrane</keyword>
<evidence type="ECO:0000256" key="6">
    <source>
        <dbReference type="ARBA" id="ARBA00022989"/>
    </source>
</evidence>
<evidence type="ECO:0000256" key="9">
    <source>
        <dbReference type="ARBA" id="ARBA00031636"/>
    </source>
</evidence>
<dbReference type="GO" id="GO:0015297">
    <property type="term" value="F:antiporter activity"/>
    <property type="evidence" value="ECO:0007669"/>
    <property type="project" value="UniProtKB-KW"/>
</dbReference>
<feature type="transmembrane region" description="Helical" evidence="10">
    <location>
        <begin position="353"/>
        <end position="372"/>
    </location>
</feature>
<dbReference type="STRING" id="694427.Palpr_1256"/>
<dbReference type="KEGG" id="ppn:Palpr_1256"/>
<dbReference type="Pfam" id="PF01554">
    <property type="entry name" value="MatE"/>
    <property type="match status" value="2"/>
</dbReference>
<feature type="transmembrane region" description="Helical" evidence="10">
    <location>
        <begin position="191"/>
        <end position="211"/>
    </location>
</feature>
<name>E4T3V9_PALPW</name>
<comment type="subcellular location">
    <subcellularLocation>
        <location evidence="1">Cell membrane</location>
        <topology evidence="1">Multi-pass membrane protein</topology>
    </subcellularLocation>
</comment>
<dbReference type="PANTHER" id="PTHR43298:SF2">
    <property type="entry name" value="FMN_FAD EXPORTER YEEO-RELATED"/>
    <property type="match status" value="1"/>
</dbReference>
<keyword evidence="8 10" id="KW-0472">Membrane</keyword>
<dbReference type="GO" id="GO:0005886">
    <property type="term" value="C:plasma membrane"/>
    <property type="evidence" value="ECO:0007669"/>
    <property type="project" value="UniProtKB-SubCell"/>
</dbReference>
<keyword evidence="4" id="KW-1003">Cell membrane</keyword>
<evidence type="ECO:0000256" key="3">
    <source>
        <dbReference type="ARBA" id="ARBA00022449"/>
    </source>
</evidence>
<organism evidence="11 12">
    <name type="scientific">Paludibacter propionicigenes (strain DSM 17365 / JCM 13257 / WB4)</name>
    <dbReference type="NCBI Taxonomy" id="694427"/>
    <lineage>
        <taxon>Bacteria</taxon>
        <taxon>Pseudomonadati</taxon>
        <taxon>Bacteroidota</taxon>
        <taxon>Bacteroidia</taxon>
        <taxon>Bacteroidales</taxon>
        <taxon>Paludibacteraceae</taxon>
        <taxon>Paludibacter</taxon>
    </lineage>
</organism>
<evidence type="ECO:0000256" key="1">
    <source>
        <dbReference type="ARBA" id="ARBA00004651"/>
    </source>
</evidence>
<evidence type="ECO:0000256" key="8">
    <source>
        <dbReference type="ARBA" id="ARBA00023136"/>
    </source>
</evidence>
<keyword evidence="12" id="KW-1185">Reference proteome</keyword>
<dbReference type="InterPro" id="IPR050222">
    <property type="entry name" value="MATE_MdtK"/>
</dbReference>
<sequence length="442" mass="49694">MDITSNKNIFKITYPIFLTLVAQNIINVTNTAFLGRVGEVELGASAIGGVFYFAIYMVGFGFSQGAQILIGRRNGEKNFSQIGPIFNNGLLFNFLISILIFGLSVVGIPHIMKFLVSSEHVYKASIAYLDWRVYGFFFSFINVIFRGLYVGITQTRVLTISAVLMAITNIIFDYLLIFGNFGFPRLGIEGAGISSVIAEVVTLLYLVWHTIYRTDMKLYGLFAFKKVELKTILSILDLSIFIMFQYFISISTWFMFFIFIERMGERPLAVTNIGRSLYILLMIPGSALSTTVNTLVSNLIGAGRKEEVVPFIRRIVGIAVLLVVPLLILTFSFPELFARIYTDDASLIKACVPVMRVVSVAMIFCAVGNIVFNGVSGTGNTRTAFAIEFLTLFFYLGYVYYTAIVHPSHVAVVWMSEFVYWIIIGGLGYWYLMKGNWRKKEI</sequence>
<dbReference type="GO" id="GO:0006811">
    <property type="term" value="P:monoatomic ion transport"/>
    <property type="evidence" value="ECO:0007669"/>
    <property type="project" value="UniProtKB-KW"/>
</dbReference>
<reference evidence="11 12" key="2">
    <citation type="journal article" date="2011" name="Stand. Genomic Sci.">
        <title>Complete genome sequence of Paludibacter propionicigenes type strain (WB4).</title>
        <authorList>
            <person name="Gronow S."/>
            <person name="Munk C."/>
            <person name="Lapidus A."/>
            <person name="Nolan M."/>
            <person name="Lucas S."/>
            <person name="Hammon N."/>
            <person name="Deshpande S."/>
            <person name="Cheng J.F."/>
            <person name="Tapia R."/>
            <person name="Han C."/>
            <person name="Goodwin L."/>
            <person name="Pitluck S."/>
            <person name="Liolios K."/>
            <person name="Ivanova N."/>
            <person name="Mavromatis K."/>
            <person name="Mikhailova N."/>
            <person name="Pati A."/>
            <person name="Chen A."/>
            <person name="Palaniappan K."/>
            <person name="Land M."/>
            <person name="Hauser L."/>
            <person name="Chang Y.J."/>
            <person name="Jeffries C.D."/>
            <person name="Brambilla E."/>
            <person name="Rohde M."/>
            <person name="Goker M."/>
            <person name="Detter J.C."/>
            <person name="Woyke T."/>
            <person name="Bristow J."/>
            <person name="Eisen J.A."/>
            <person name="Markowitz V."/>
            <person name="Hugenholtz P."/>
            <person name="Kyrpides N.C."/>
            <person name="Klenk H.P."/>
        </authorList>
    </citation>
    <scope>NUCLEOTIDE SEQUENCE [LARGE SCALE GENOMIC DNA]</scope>
    <source>
        <strain evidence="12">DSM 17365 / JCM 13257 / WB4</strain>
    </source>
</reference>
<feature type="transmembrane region" description="Helical" evidence="10">
    <location>
        <begin position="12"/>
        <end position="34"/>
    </location>
</feature>
<protein>
    <recommendedName>
        <fullName evidence="9">Multidrug-efflux transporter</fullName>
    </recommendedName>
</protein>
<evidence type="ECO:0000256" key="10">
    <source>
        <dbReference type="SAM" id="Phobius"/>
    </source>
</evidence>
<dbReference type="GO" id="GO:0042910">
    <property type="term" value="F:xenobiotic transmembrane transporter activity"/>
    <property type="evidence" value="ECO:0007669"/>
    <property type="project" value="InterPro"/>
</dbReference>
<dbReference type="InterPro" id="IPR048279">
    <property type="entry name" value="MdtK-like"/>
</dbReference>
<proteinExistence type="predicted"/>
<dbReference type="InterPro" id="IPR002528">
    <property type="entry name" value="MATE_fam"/>
</dbReference>
<dbReference type="OrthoDB" id="9780160at2"/>
<dbReference type="AlphaFoldDB" id="E4T3V9"/>
<dbReference type="EMBL" id="CP002345">
    <property type="protein sequence ID" value="ADQ79403.1"/>
    <property type="molecule type" value="Genomic_DNA"/>
</dbReference>
<dbReference type="eggNOG" id="COG0534">
    <property type="taxonomic scope" value="Bacteria"/>
</dbReference>
<dbReference type="PIRSF" id="PIRSF006603">
    <property type="entry name" value="DinF"/>
    <property type="match status" value="1"/>
</dbReference>
<feature type="transmembrane region" description="Helical" evidence="10">
    <location>
        <begin position="278"/>
        <end position="299"/>
    </location>
</feature>